<evidence type="ECO:0000313" key="1">
    <source>
        <dbReference type="EMBL" id="KAA3474536.1"/>
    </source>
</evidence>
<protein>
    <submittedName>
        <fullName evidence="1">Uncharacterized protein</fullName>
    </submittedName>
</protein>
<keyword evidence="2" id="KW-1185">Reference proteome</keyword>
<proteinExistence type="predicted"/>
<dbReference type="Proteomes" id="UP000325315">
    <property type="component" value="Unassembled WGS sequence"/>
</dbReference>
<dbReference type="EMBL" id="SMMG02000005">
    <property type="protein sequence ID" value="KAA3474536.1"/>
    <property type="molecule type" value="Genomic_DNA"/>
</dbReference>
<comment type="caution">
    <text evidence="1">The sequence shown here is derived from an EMBL/GenBank/DDBJ whole genome shotgun (WGS) entry which is preliminary data.</text>
</comment>
<name>A0A5B6VZV4_9ROSI</name>
<evidence type="ECO:0000313" key="2">
    <source>
        <dbReference type="Proteomes" id="UP000325315"/>
    </source>
</evidence>
<gene>
    <name evidence="1" type="ORF">EPI10_024812</name>
</gene>
<reference evidence="2" key="1">
    <citation type="journal article" date="2019" name="Plant Biotechnol. J.">
        <title>Genome sequencing of the Australian wild diploid species Gossypium australe highlights disease resistance and delayed gland morphogenesis.</title>
        <authorList>
            <person name="Cai Y."/>
            <person name="Cai X."/>
            <person name="Wang Q."/>
            <person name="Wang P."/>
            <person name="Zhang Y."/>
            <person name="Cai C."/>
            <person name="Xu Y."/>
            <person name="Wang K."/>
            <person name="Zhou Z."/>
            <person name="Wang C."/>
            <person name="Geng S."/>
            <person name="Li B."/>
            <person name="Dong Q."/>
            <person name="Hou Y."/>
            <person name="Wang H."/>
            <person name="Ai P."/>
            <person name="Liu Z."/>
            <person name="Yi F."/>
            <person name="Sun M."/>
            <person name="An G."/>
            <person name="Cheng J."/>
            <person name="Zhang Y."/>
            <person name="Shi Q."/>
            <person name="Xie Y."/>
            <person name="Shi X."/>
            <person name="Chang Y."/>
            <person name="Huang F."/>
            <person name="Chen Y."/>
            <person name="Hong S."/>
            <person name="Mi L."/>
            <person name="Sun Q."/>
            <person name="Zhang L."/>
            <person name="Zhou B."/>
            <person name="Peng R."/>
            <person name="Zhang X."/>
            <person name="Liu F."/>
        </authorList>
    </citation>
    <scope>NUCLEOTIDE SEQUENCE [LARGE SCALE GENOMIC DNA]</scope>
    <source>
        <strain evidence="2">cv. PA1801</strain>
    </source>
</reference>
<sequence length="59" mass="6307">MVTTPNHQSSLCLCCPLDLVENGRGWFCGFAGKIIIIKSVSGGGVDEVRRAVGMDVVNR</sequence>
<organism evidence="1 2">
    <name type="scientific">Gossypium australe</name>
    <dbReference type="NCBI Taxonomy" id="47621"/>
    <lineage>
        <taxon>Eukaryota</taxon>
        <taxon>Viridiplantae</taxon>
        <taxon>Streptophyta</taxon>
        <taxon>Embryophyta</taxon>
        <taxon>Tracheophyta</taxon>
        <taxon>Spermatophyta</taxon>
        <taxon>Magnoliopsida</taxon>
        <taxon>eudicotyledons</taxon>
        <taxon>Gunneridae</taxon>
        <taxon>Pentapetalae</taxon>
        <taxon>rosids</taxon>
        <taxon>malvids</taxon>
        <taxon>Malvales</taxon>
        <taxon>Malvaceae</taxon>
        <taxon>Malvoideae</taxon>
        <taxon>Gossypium</taxon>
    </lineage>
</organism>
<accession>A0A5B6VZV4</accession>
<dbReference type="AlphaFoldDB" id="A0A5B6VZV4"/>